<keyword evidence="2" id="KW-0479">Metal-binding</keyword>
<gene>
    <name evidence="4" type="ORF">SAMN02910354_00623</name>
</gene>
<comment type="similarity">
    <text evidence="1">Belongs to the metallo-dependent hydrolases superfamily. TatD-type hydrolase family.</text>
</comment>
<dbReference type="PANTHER" id="PTHR46124">
    <property type="entry name" value="D-AMINOACYL-TRNA DEACYLASE"/>
    <property type="match status" value="1"/>
</dbReference>
<evidence type="ECO:0000256" key="1">
    <source>
        <dbReference type="ARBA" id="ARBA00009275"/>
    </source>
</evidence>
<dbReference type="Pfam" id="PF01026">
    <property type="entry name" value="TatD_DNase"/>
    <property type="match status" value="1"/>
</dbReference>
<proteinExistence type="inferred from homology"/>
<dbReference type="InterPro" id="IPR018228">
    <property type="entry name" value="DNase_TatD-rel_CS"/>
</dbReference>
<dbReference type="InterPro" id="IPR015991">
    <property type="entry name" value="TatD/YcfH-like"/>
</dbReference>
<dbReference type="RefSeq" id="WP_090654294.1">
    <property type="nucleotide sequence ID" value="NZ_CP015031.1"/>
</dbReference>
<sequence length="260" mass="29708">MFIVDSHCHLDSLDYEKLHSNVDEVIEKAKARGVKHLLSIGVALNRFQAMRTLLAHRDEVSFSCGVHPLDLAGETFDRQRLERYAKDEKVIAIGEIGLDYYYDQDRKNEQLDAFAQQIEVANQLNKPVIVHTRDAREDTIRLLRENHAEKCGGVIHCFTENLEFAKQALDLGFYISCSGIVTFKNAEEIRDVVRYVPADRLLVETDSPYLAPVPYRGKQNQPAYTREVCEYVAALKGVSAEEFALITTQNFERLFKINVL</sequence>
<dbReference type="Proteomes" id="UP000199588">
    <property type="component" value="Unassembled WGS sequence"/>
</dbReference>
<keyword evidence="3" id="KW-0378">Hydrolase</keyword>
<evidence type="ECO:0000256" key="3">
    <source>
        <dbReference type="ARBA" id="ARBA00022801"/>
    </source>
</evidence>
<dbReference type="PROSITE" id="PS01137">
    <property type="entry name" value="TATD_1"/>
    <property type="match status" value="1"/>
</dbReference>
<dbReference type="PROSITE" id="PS01091">
    <property type="entry name" value="TATD_3"/>
    <property type="match status" value="1"/>
</dbReference>
<organism evidence="4 5">
    <name type="scientific">Basfia succiniciproducens</name>
    <dbReference type="NCBI Taxonomy" id="653940"/>
    <lineage>
        <taxon>Bacteria</taxon>
        <taxon>Pseudomonadati</taxon>
        <taxon>Pseudomonadota</taxon>
        <taxon>Gammaproteobacteria</taxon>
        <taxon>Pasteurellales</taxon>
        <taxon>Pasteurellaceae</taxon>
        <taxon>Basfia</taxon>
    </lineage>
</organism>
<dbReference type="PANTHER" id="PTHR46124:SF2">
    <property type="entry name" value="D-AMINOACYL-TRNA DEACYLASE"/>
    <property type="match status" value="1"/>
</dbReference>
<dbReference type="NCBIfam" id="TIGR00010">
    <property type="entry name" value="YchF/TatD family DNA exonuclease"/>
    <property type="match status" value="1"/>
</dbReference>
<dbReference type="Gene3D" id="3.20.20.140">
    <property type="entry name" value="Metal-dependent hydrolases"/>
    <property type="match status" value="1"/>
</dbReference>
<dbReference type="PROSITE" id="PS01090">
    <property type="entry name" value="TATD_2"/>
    <property type="match status" value="1"/>
</dbReference>
<comment type="caution">
    <text evidence="4">The sequence shown here is derived from an EMBL/GenBank/DDBJ whole genome shotgun (WGS) entry which is preliminary data.</text>
</comment>
<accession>A0A1G5B8F8</accession>
<dbReference type="PIRSF" id="PIRSF005902">
    <property type="entry name" value="DNase_TatD"/>
    <property type="match status" value="1"/>
</dbReference>
<dbReference type="InterPro" id="IPR032466">
    <property type="entry name" value="Metal_Hydrolase"/>
</dbReference>
<dbReference type="EMBL" id="FMUQ01000004">
    <property type="protein sequence ID" value="SCX86366.1"/>
    <property type="molecule type" value="Genomic_DNA"/>
</dbReference>
<dbReference type="CDD" id="cd01310">
    <property type="entry name" value="TatD_DNAse"/>
    <property type="match status" value="1"/>
</dbReference>
<evidence type="ECO:0000313" key="4">
    <source>
        <dbReference type="EMBL" id="SCX86366.1"/>
    </source>
</evidence>
<dbReference type="SUPFAM" id="SSF51556">
    <property type="entry name" value="Metallo-dependent hydrolases"/>
    <property type="match status" value="1"/>
</dbReference>
<keyword evidence="5" id="KW-1185">Reference proteome</keyword>
<evidence type="ECO:0000256" key="2">
    <source>
        <dbReference type="ARBA" id="ARBA00022723"/>
    </source>
</evidence>
<dbReference type="InterPro" id="IPR001130">
    <property type="entry name" value="TatD-like"/>
</dbReference>
<evidence type="ECO:0000313" key="5">
    <source>
        <dbReference type="Proteomes" id="UP000199588"/>
    </source>
</evidence>
<reference evidence="4 5" key="1">
    <citation type="submission" date="2016-10" db="EMBL/GenBank/DDBJ databases">
        <authorList>
            <person name="Varghese N."/>
            <person name="Submissions S."/>
        </authorList>
    </citation>
    <scope>NUCLEOTIDE SEQUENCE [LARGE SCALE GENOMIC DNA]</scope>
    <source>
        <strain evidence="4 5">DSM 22022</strain>
    </source>
</reference>
<protein>
    <submittedName>
        <fullName evidence="4">TatD DNase family protein</fullName>
    </submittedName>
</protein>
<name>A0A1G5B8F8_9PAST</name>